<dbReference type="AlphaFoldDB" id="A0A6M3JW21"/>
<evidence type="ECO:0000313" key="3">
    <source>
        <dbReference type="EMBL" id="QJA73598.1"/>
    </source>
</evidence>
<dbReference type="Gene3D" id="3.40.50.150">
    <property type="entry name" value="Vaccinia Virus protein VP39"/>
    <property type="match status" value="1"/>
</dbReference>
<dbReference type="InterPro" id="IPR029063">
    <property type="entry name" value="SAM-dependent_MTases_sf"/>
</dbReference>
<dbReference type="CDD" id="cd02440">
    <property type="entry name" value="AdoMet_MTases"/>
    <property type="match status" value="1"/>
</dbReference>
<dbReference type="InterPro" id="IPR013217">
    <property type="entry name" value="Methyltransf_12"/>
</dbReference>
<dbReference type="GO" id="GO:0008168">
    <property type="term" value="F:methyltransferase activity"/>
    <property type="evidence" value="ECO:0007669"/>
    <property type="project" value="UniProtKB-KW"/>
</dbReference>
<dbReference type="EMBL" id="MT142038">
    <property type="protein sequence ID" value="QJA73598.1"/>
    <property type="molecule type" value="Genomic_DNA"/>
</dbReference>
<name>A0A6M3JW21_9ZZZZ</name>
<accession>A0A6M3JW21</accession>
<sequence>MEHNNWTTPVVEKLDSDWTKLAGADTRTTFELAERSGDSFLDVGCGLGRFYGYLKERRGTEGFTYLGLDSSRAMVEKAREKYPDEPQLFLQHDAVESLLCGADVVLCNEVFIHLLPESQIRLLTNLNEIEWKRTIITIQTKPELSLLLPFEVQSVSLKGQPFYNVIQSADSFKAQVRNIIKGATIAEGQRRPLVEDVERVEIVVDRG</sequence>
<keyword evidence="3" id="KW-0808">Transferase</keyword>
<feature type="domain" description="Methyltransferase type 12" evidence="1">
    <location>
        <begin position="41"/>
        <end position="127"/>
    </location>
</feature>
<protein>
    <submittedName>
        <fullName evidence="3">Putative methyltransferase</fullName>
    </submittedName>
</protein>
<keyword evidence="3" id="KW-0489">Methyltransferase</keyword>
<organism evidence="3">
    <name type="scientific">viral metagenome</name>
    <dbReference type="NCBI Taxonomy" id="1070528"/>
    <lineage>
        <taxon>unclassified sequences</taxon>
        <taxon>metagenomes</taxon>
        <taxon>organismal metagenomes</taxon>
    </lineage>
</organism>
<dbReference type="SUPFAM" id="SSF53335">
    <property type="entry name" value="S-adenosyl-L-methionine-dependent methyltransferases"/>
    <property type="match status" value="1"/>
</dbReference>
<gene>
    <name evidence="3" type="ORF">MM415A02301_0012</name>
    <name evidence="2" type="ORF">MM415B01206_0012</name>
</gene>
<dbReference type="Pfam" id="PF08242">
    <property type="entry name" value="Methyltransf_12"/>
    <property type="match status" value="1"/>
</dbReference>
<dbReference type="GO" id="GO:0032259">
    <property type="term" value="P:methylation"/>
    <property type="evidence" value="ECO:0007669"/>
    <property type="project" value="UniProtKB-KW"/>
</dbReference>
<reference evidence="3" key="1">
    <citation type="submission" date="2020-03" db="EMBL/GenBank/DDBJ databases">
        <title>The deep terrestrial virosphere.</title>
        <authorList>
            <person name="Holmfeldt K."/>
            <person name="Nilsson E."/>
            <person name="Simone D."/>
            <person name="Lopez-Fernandez M."/>
            <person name="Wu X."/>
            <person name="de Brujin I."/>
            <person name="Lundin D."/>
            <person name="Andersson A."/>
            <person name="Bertilsson S."/>
            <person name="Dopson M."/>
        </authorList>
    </citation>
    <scope>NUCLEOTIDE SEQUENCE</scope>
    <source>
        <strain evidence="3">MM415A02301</strain>
        <strain evidence="2">MM415B01206</strain>
    </source>
</reference>
<proteinExistence type="predicted"/>
<evidence type="ECO:0000259" key="1">
    <source>
        <dbReference type="Pfam" id="PF08242"/>
    </source>
</evidence>
<dbReference type="EMBL" id="MT141393">
    <property type="protein sequence ID" value="QJA60043.1"/>
    <property type="molecule type" value="Genomic_DNA"/>
</dbReference>
<evidence type="ECO:0000313" key="2">
    <source>
        <dbReference type="EMBL" id="QJA60043.1"/>
    </source>
</evidence>